<accession>A0ABS1NEW1</accession>
<feature type="signal peptide" evidence="1">
    <location>
        <begin position="1"/>
        <end position="34"/>
    </location>
</feature>
<evidence type="ECO:0000313" key="3">
    <source>
        <dbReference type="Proteomes" id="UP000634229"/>
    </source>
</evidence>
<dbReference type="EMBL" id="JAERRF010000009">
    <property type="protein sequence ID" value="MBL1098505.1"/>
    <property type="molecule type" value="Genomic_DNA"/>
</dbReference>
<sequence>MERTMSSSSTTRNRIRTSLLLLAALGLTVAGGSAQVGATTPAEKPAPRSPFLAEVAEQIALPKRTWTVWGTHTAKGYTTEAAETTNVEGMKADCENINLNKKLAADFRSDVFGPGVKGFFYRCQRIARDTNKYWFTISSADRAQIEKLCDPNTRYPIVYDEQHDTYWIDEPFMCTKLAAPA</sequence>
<organism evidence="2 3">
    <name type="scientific">Streptomyces coffeae</name>
    <dbReference type="NCBI Taxonomy" id="621382"/>
    <lineage>
        <taxon>Bacteria</taxon>
        <taxon>Bacillati</taxon>
        <taxon>Actinomycetota</taxon>
        <taxon>Actinomycetes</taxon>
        <taxon>Kitasatosporales</taxon>
        <taxon>Streptomycetaceae</taxon>
        <taxon>Streptomyces</taxon>
    </lineage>
</organism>
<protein>
    <submittedName>
        <fullName evidence="2">Uncharacterized protein</fullName>
    </submittedName>
</protein>
<comment type="caution">
    <text evidence="2">The sequence shown here is derived from an EMBL/GenBank/DDBJ whole genome shotgun (WGS) entry which is preliminary data.</text>
</comment>
<keyword evidence="1" id="KW-0732">Signal</keyword>
<gene>
    <name evidence="2" type="ORF">JK363_17920</name>
</gene>
<feature type="chain" id="PRO_5046819199" evidence="1">
    <location>
        <begin position="35"/>
        <end position="181"/>
    </location>
</feature>
<dbReference type="Proteomes" id="UP000634229">
    <property type="component" value="Unassembled WGS sequence"/>
</dbReference>
<evidence type="ECO:0000313" key="2">
    <source>
        <dbReference type="EMBL" id="MBL1098505.1"/>
    </source>
</evidence>
<name>A0ABS1NEW1_9ACTN</name>
<proteinExistence type="predicted"/>
<dbReference type="RefSeq" id="WP_201875911.1">
    <property type="nucleotide sequence ID" value="NZ_JAERRF010000009.1"/>
</dbReference>
<keyword evidence="3" id="KW-1185">Reference proteome</keyword>
<evidence type="ECO:0000256" key="1">
    <source>
        <dbReference type="SAM" id="SignalP"/>
    </source>
</evidence>
<reference evidence="2 3" key="1">
    <citation type="submission" date="2021-01" db="EMBL/GenBank/DDBJ databases">
        <title>WGS of actinomycetes isolated from Thailand.</title>
        <authorList>
            <person name="Thawai C."/>
        </authorList>
    </citation>
    <scope>NUCLEOTIDE SEQUENCE [LARGE SCALE GENOMIC DNA]</scope>
    <source>
        <strain evidence="2 3">CA1R205</strain>
    </source>
</reference>